<sequence>MEKEFNQQEYLENKIKYLGFGESEKIKNDLKKGIESGDDKFSIETSYPKEKLLKGNEAVFNLNFSKSEKGGVFLNSFNAVLRNEKKEDRSHSFKANGTITAKEAVNLLEGRAVKTELENKEGQKQEVFVRLNLKEKNEYGNYKTEYYHKNYGIDVDKIMEKSKLVFKDDAEKENIKHHLEKGNITNISFKDEKNQLQEGKAYLNVQYKMLNMYDKNLNRINTNKPLKDLEIDQEKEKSKVVQQSISRGI</sequence>
<dbReference type="AlphaFoldDB" id="A0A1G6ZC93"/>
<evidence type="ECO:0000313" key="2">
    <source>
        <dbReference type="Proteomes" id="UP000198517"/>
    </source>
</evidence>
<organism evidence="1 2">
    <name type="scientific">Riemerella columbipharyngis</name>
    <dbReference type="NCBI Taxonomy" id="1071918"/>
    <lineage>
        <taxon>Bacteria</taxon>
        <taxon>Pseudomonadati</taxon>
        <taxon>Bacteroidota</taxon>
        <taxon>Flavobacteriia</taxon>
        <taxon>Flavobacteriales</taxon>
        <taxon>Weeksellaceae</taxon>
        <taxon>Riemerella</taxon>
    </lineage>
</organism>
<name>A0A1G6ZC93_9FLAO</name>
<gene>
    <name evidence="1" type="ORF">SAMN05421544_10237</name>
</gene>
<keyword evidence="2" id="KW-1185">Reference proteome</keyword>
<evidence type="ECO:0000313" key="1">
    <source>
        <dbReference type="EMBL" id="SDE00248.1"/>
    </source>
</evidence>
<dbReference type="EMBL" id="FNAS01000002">
    <property type="protein sequence ID" value="SDE00248.1"/>
    <property type="molecule type" value="Genomic_DNA"/>
</dbReference>
<protein>
    <recommendedName>
        <fullName evidence="3">DUF3945 domain-containing protein</fullName>
    </recommendedName>
</protein>
<dbReference type="RefSeq" id="WP_092735781.1">
    <property type="nucleotide sequence ID" value="NZ_FNAS01000002.1"/>
</dbReference>
<reference evidence="1 2" key="1">
    <citation type="submission" date="2016-10" db="EMBL/GenBank/DDBJ databases">
        <authorList>
            <person name="de Groot N.N."/>
        </authorList>
    </citation>
    <scope>NUCLEOTIDE SEQUENCE [LARGE SCALE GENOMIC DNA]</scope>
    <source>
        <strain evidence="1 2">DSM 24015</strain>
    </source>
</reference>
<accession>A0A1G6ZC93</accession>
<dbReference type="Proteomes" id="UP000198517">
    <property type="component" value="Unassembled WGS sequence"/>
</dbReference>
<evidence type="ECO:0008006" key="3">
    <source>
        <dbReference type="Google" id="ProtNLM"/>
    </source>
</evidence>
<proteinExistence type="predicted"/>
<dbReference type="STRING" id="1071918.SAMN05421544_10237"/>
<dbReference type="OrthoDB" id="6372253at2"/>